<evidence type="ECO:0000313" key="10">
    <source>
        <dbReference type="Proteomes" id="UP000007431"/>
    </source>
</evidence>
<dbReference type="Pfam" id="PF03874">
    <property type="entry name" value="RNA_pol_Rpb4"/>
    <property type="match status" value="1"/>
</dbReference>
<organism evidence="10">
    <name type="scientific">Schizophyllum commune (strain H4-8 / FGSC 9210)</name>
    <name type="common">Split gill fungus</name>
    <dbReference type="NCBI Taxonomy" id="578458"/>
    <lineage>
        <taxon>Eukaryota</taxon>
        <taxon>Fungi</taxon>
        <taxon>Dikarya</taxon>
        <taxon>Basidiomycota</taxon>
        <taxon>Agaricomycotina</taxon>
        <taxon>Agaricomycetes</taxon>
        <taxon>Agaricomycetidae</taxon>
        <taxon>Agaricales</taxon>
        <taxon>Schizophyllaceae</taxon>
        <taxon>Schizophyllum</taxon>
    </lineage>
</organism>
<dbReference type="VEuPathDB" id="FungiDB:SCHCODRAFT_02614304"/>
<evidence type="ECO:0000256" key="2">
    <source>
        <dbReference type="ARBA" id="ARBA00006898"/>
    </source>
</evidence>
<protein>
    <recommendedName>
        <fullName evidence="3">DNA-directed RNA polymerase III subunit RPC9</fullName>
    </recommendedName>
</protein>
<dbReference type="eggNOG" id="KOG4168">
    <property type="taxonomic scope" value="Eukaryota"/>
</dbReference>
<dbReference type="GO" id="GO:0005666">
    <property type="term" value="C:RNA polymerase III complex"/>
    <property type="evidence" value="ECO:0007669"/>
    <property type="project" value="InterPro"/>
</dbReference>
<evidence type="ECO:0000313" key="9">
    <source>
        <dbReference type="EMBL" id="EFI98808.1"/>
    </source>
</evidence>
<dbReference type="KEGG" id="scm:SCHCO_02614304"/>
<gene>
    <name evidence="9" type="ORF">SCHCODRAFT_106619</name>
</gene>
<dbReference type="Proteomes" id="UP000007431">
    <property type="component" value="Unassembled WGS sequence"/>
</dbReference>
<dbReference type="STRING" id="578458.D8PZ57"/>
<dbReference type="InterPro" id="IPR038324">
    <property type="entry name" value="Rpb4/RPC9_sf"/>
</dbReference>
<dbReference type="InterPro" id="IPR006590">
    <property type="entry name" value="RNA_pol_Rpb4/RPC9_core"/>
</dbReference>
<evidence type="ECO:0000256" key="7">
    <source>
        <dbReference type="SAM" id="MobiDB-lite"/>
    </source>
</evidence>
<evidence type="ECO:0000256" key="3">
    <source>
        <dbReference type="ARBA" id="ARBA00016672"/>
    </source>
</evidence>
<keyword evidence="4" id="KW-0240">DNA-directed RNA polymerase</keyword>
<evidence type="ECO:0000256" key="4">
    <source>
        <dbReference type="ARBA" id="ARBA00022478"/>
    </source>
</evidence>
<evidence type="ECO:0000256" key="6">
    <source>
        <dbReference type="ARBA" id="ARBA00023242"/>
    </source>
</evidence>
<dbReference type="HOGENOM" id="CLU_092529_0_0_1"/>
<dbReference type="InterPro" id="IPR038846">
    <property type="entry name" value="RPC9"/>
</dbReference>
<dbReference type="GO" id="GO:0000166">
    <property type="term" value="F:nucleotide binding"/>
    <property type="evidence" value="ECO:0007669"/>
    <property type="project" value="InterPro"/>
</dbReference>
<keyword evidence="6" id="KW-0539">Nucleus</keyword>
<feature type="compositionally biased region" description="Low complexity" evidence="7">
    <location>
        <begin position="162"/>
        <end position="175"/>
    </location>
</feature>
<dbReference type="AlphaFoldDB" id="D8PZ57"/>
<comment type="subcellular location">
    <subcellularLocation>
        <location evidence="1">Nucleus</location>
    </subcellularLocation>
</comment>
<dbReference type="OrthoDB" id="1746530at2759"/>
<dbReference type="OMA" id="PTNMVHL"/>
<dbReference type="Gene3D" id="1.20.1250.40">
    <property type="match status" value="1"/>
</dbReference>
<feature type="region of interest" description="Disordered" evidence="7">
    <location>
        <begin position="159"/>
        <end position="215"/>
    </location>
</feature>
<evidence type="ECO:0000259" key="8">
    <source>
        <dbReference type="SMART" id="SM00657"/>
    </source>
</evidence>
<dbReference type="SUPFAM" id="SSF47819">
    <property type="entry name" value="HRDC-like"/>
    <property type="match status" value="1"/>
</dbReference>
<evidence type="ECO:0000256" key="5">
    <source>
        <dbReference type="ARBA" id="ARBA00023163"/>
    </source>
</evidence>
<dbReference type="RefSeq" id="XP_003033711.1">
    <property type="nucleotide sequence ID" value="XM_003033665.1"/>
</dbReference>
<feature type="non-terminal residue" evidence="9">
    <location>
        <position position="215"/>
    </location>
</feature>
<dbReference type="GO" id="GO:0006384">
    <property type="term" value="P:transcription initiation at RNA polymerase III promoter"/>
    <property type="evidence" value="ECO:0007669"/>
    <property type="project" value="InterPro"/>
</dbReference>
<proteinExistence type="inferred from homology"/>
<feature type="domain" description="RNA polymerase Rpb4/RPC9 core" evidence="8">
    <location>
        <begin position="1"/>
        <end position="155"/>
    </location>
</feature>
<dbReference type="PANTHER" id="PTHR15561:SF0">
    <property type="entry name" value="DNA-DIRECTED RNA POLYMERASE III SUBUNIT RPC9"/>
    <property type="match status" value="1"/>
</dbReference>
<dbReference type="EMBL" id="GL377304">
    <property type="protein sequence ID" value="EFI98808.1"/>
    <property type="molecule type" value="Genomic_DNA"/>
</dbReference>
<reference evidence="9 10" key="1">
    <citation type="journal article" date="2010" name="Nat. Biotechnol.">
        <title>Genome sequence of the model mushroom Schizophyllum commune.</title>
        <authorList>
            <person name="Ohm R.A."/>
            <person name="de Jong J.F."/>
            <person name="Lugones L.G."/>
            <person name="Aerts A."/>
            <person name="Kothe E."/>
            <person name="Stajich J.E."/>
            <person name="de Vries R.P."/>
            <person name="Record E."/>
            <person name="Levasseur A."/>
            <person name="Baker S.E."/>
            <person name="Bartholomew K.A."/>
            <person name="Coutinho P.M."/>
            <person name="Erdmann S."/>
            <person name="Fowler T.J."/>
            <person name="Gathman A.C."/>
            <person name="Lombard V."/>
            <person name="Henrissat B."/>
            <person name="Knabe N."/>
            <person name="Kuees U."/>
            <person name="Lilly W.W."/>
            <person name="Lindquist E."/>
            <person name="Lucas S."/>
            <person name="Magnuson J.K."/>
            <person name="Piumi F."/>
            <person name="Raudaskoski M."/>
            <person name="Salamov A."/>
            <person name="Schmutz J."/>
            <person name="Schwarze F.W.M.R."/>
            <person name="vanKuyk P.A."/>
            <person name="Horton J.S."/>
            <person name="Grigoriev I.V."/>
            <person name="Woesten H.A.B."/>
        </authorList>
    </citation>
    <scope>NUCLEOTIDE SEQUENCE [LARGE SCALE GENOMIC DNA]</scope>
    <source>
        <strain evidence="10">H4-8 / FGSC 9210</strain>
    </source>
</reference>
<dbReference type="InParanoid" id="D8PZ57"/>
<keyword evidence="5" id="KW-0804">Transcription</keyword>
<dbReference type="PANTHER" id="PTHR15561">
    <property type="entry name" value="CALCITONIN GENE-RELATED PEPTIDE-RECEPTOR COMPONENT PROTEIN"/>
    <property type="match status" value="1"/>
</dbReference>
<name>D8PZ57_SCHCM</name>
<comment type="similarity">
    <text evidence="2">Belongs to the eukaryotic RPC9 RNA polymerase subunit family.</text>
</comment>
<dbReference type="FunCoup" id="D8PZ57">
    <property type="interactions" value="94"/>
</dbReference>
<accession>D8PZ57</accession>
<dbReference type="GeneID" id="9586273"/>
<evidence type="ECO:0000256" key="1">
    <source>
        <dbReference type="ARBA" id="ARBA00004123"/>
    </source>
</evidence>
<dbReference type="InterPro" id="IPR010997">
    <property type="entry name" value="HRDC-like_sf"/>
</dbReference>
<dbReference type="InterPro" id="IPR005574">
    <property type="entry name" value="Rpb4/RPC9"/>
</dbReference>
<dbReference type="SMART" id="SM00657">
    <property type="entry name" value="RPOL4c"/>
    <property type="match status" value="1"/>
</dbReference>
<keyword evidence="10" id="KW-1185">Reference proteome</keyword>
<sequence>MEVVKARSALLSNYEVLSLLQELESDFIARSKTAVRIKKEEEAAGGLGSTRPKVAGGKDPTVVEISENLRTIEVETIQYLSADYQPTSAQTPEGISKLIKSLEPYGLTKAEKLQIVNLAPTNIIELYVIVEELEDRLGDHTEEVLARVRESLNAAATGRSVGGVQAAGTAGAGTQNNSSAGWDDPFAEGGDANDLVFDDTGEGAGVEGDLDMEED</sequence>